<sequence length="475" mass="49993">MESASSLSAAALASLWQDAGLPGEALAHLRLSGSDPLLPSSFAVGAAAQASLAASALAAAALWQLRSGSWQPVAVDMRHALAEFRSERYLRVDGRPAPEFHDSIAGLYRCGDGGWVRLHTNFPHHRDGVLRLLGCAHERDAVAVALAQLRAEEVEREAAEAGLAVAAMRSFEAWDRHPQAQALRGWPPLTLERIGEAPPAAPPPLPDDAEAARPLSGLRVLDLTRIIAGPVAGRTLAAHGADVLLVTAAHLPAIAPLVIDTSRGKRSCQLDLRDAEDARTWHKLLHGADVVLQAYRPGALEGLGAGPAAAARARPGIVYVSLSAYGHAGPWAGRRGFDSLVQTATGFNHAEAEAGGGGAPRPLPAQVLDHAAGYLLAFGAMAALWRRAAEGGSWHVRVSLAQVGQWLRGMGRIPQGLAAPEQRFEDIGDLLMTLPSGFGELTVVRHAGQLAQTPARWVLPSVPLGTHAAEWLPRG</sequence>
<dbReference type="Proteomes" id="UP000177515">
    <property type="component" value="Chromosome 1"/>
</dbReference>
<dbReference type="Gene3D" id="3.40.50.10540">
    <property type="entry name" value="Crotonobetainyl-coa:carnitine coa-transferase, domain 1"/>
    <property type="match status" value="2"/>
</dbReference>
<evidence type="ECO:0000313" key="1">
    <source>
        <dbReference type="EMBL" id="AOZ07239.1"/>
    </source>
</evidence>
<organism evidence="1 2">
    <name type="scientific">Cupriavidus malaysiensis</name>
    <dbReference type="NCBI Taxonomy" id="367825"/>
    <lineage>
        <taxon>Bacteria</taxon>
        <taxon>Pseudomonadati</taxon>
        <taxon>Pseudomonadota</taxon>
        <taxon>Betaproteobacteria</taxon>
        <taxon>Burkholderiales</taxon>
        <taxon>Burkholderiaceae</taxon>
        <taxon>Cupriavidus</taxon>
    </lineage>
</organism>
<dbReference type="EMBL" id="CP017754">
    <property type="protein sequence ID" value="AOZ07239.1"/>
    <property type="molecule type" value="Genomic_DNA"/>
</dbReference>
<dbReference type="InterPro" id="IPR003673">
    <property type="entry name" value="CoA-Trfase_fam_III"/>
</dbReference>
<name>A0ABM6F6P1_9BURK</name>
<dbReference type="InterPro" id="IPR044855">
    <property type="entry name" value="CoA-Trfase_III_dom3_sf"/>
</dbReference>
<dbReference type="PANTHER" id="PTHR48228:SF4">
    <property type="entry name" value="BLR3030 PROTEIN"/>
    <property type="match status" value="1"/>
</dbReference>
<reference evidence="1 2" key="1">
    <citation type="submission" date="2016-10" db="EMBL/GenBank/DDBJ databases">
        <title>Complete genome sequences of three Cupriavidus strains isolated from various Malaysian environments.</title>
        <authorList>
            <person name="Abdullah A.A.-A."/>
            <person name="Shafie N.A.H."/>
            <person name="Lau N.S."/>
        </authorList>
    </citation>
    <scope>NUCLEOTIDE SEQUENCE [LARGE SCALE GENOMIC DNA]</scope>
    <source>
        <strain evidence="1 2">USMAA1020</strain>
    </source>
</reference>
<keyword evidence="2" id="KW-1185">Reference proteome</keyword>
<dbReference type="RefSeq" id="WP_071070228.1">
    <property type="nucleotide sequence ID" value="NZ_CP017754.1"/>
</dbReference>
<evidence type="ECO:0000313" key="2">
    <source>
        <dbReference type="Proteomes" id="UP000177515"/>
    </source>
</evidence>
<protein>
    <submittedName>
        <fullName evidence="1">Carnitine dehydratase</fullName>
    </submittedName>
</protein>
<gene>
    <name evidence="1" type="ORF">BKK80_16485</name>
</gene>
<dbReference type="Pfam" id="PF02515">
    <property type="entry name" value="CoA_transf_3"/>
    <property type="match status" value="1"/>
</dbReference>
<dbReference type="Gene3D" id="3.30.1540.10">
    <property type="entry name" value="formyl-coa transferase, domain 3"/>
    <property type="match status" value="1"/>
</dbReference>
<dbReference type="PANTHER" id="PTHR48228">
    <property type="entry name" value="SUCCINYL-COA--D-CITRAMALATE COA-TRANSFERASE"/>
    <property type="match status" value="1"/>
</dbReference>
<dbReference type="SUPFAM" id="SSF89796">
    <property type="entry name" value="CoA-transferase family III (CaiB/BaiF)"/>
    <property type="match status" value="2"/>
</dbReference>
<accession>A0ABM6F6P1</accession>
<dbReference type="InterPro" id="IPR050509">
    <property type="entry name" value="CoA-transferase_III"/>
</dbReference>
<dbReference type="InterPro" id="IPR023606">
    <property type="entry name" value="CoA-Trfase_III_dom_1_sf"/>
</dbReference>
<proteinExistence type="predicted"/>